<evidence type="ECO:0000259" key="9">
    <source>
        <dbReference type="PROSITE" id="PS51755"/>
    </source>
</evidence>
<dbReference type="PANTHER" id="PTHR48111:SF1">
    <property type="entry name" value="TWO-COMPONENT RESPONSE REGULATOR ORR33"/>
    <property type="match status" value="1"/>
</dbReference>
<accession>A0A5J5GEQ8</accession>
<dbReference type="GO" id="GO:0000156">
    <property type="term" value="F:phosphorelay response regulator activity"/>
    <property type="evidence" value="ECO:0007669"/>
    <property type="project" value="TreeGrafter"/>
</dbReference>
<dbReference type="InterPro" id="IPR011006">
    <property type="entry name" value="CheY-like_superfamily"/>
</dbReference>
<dbReference type="PROSITE" id="PS50110">
    <property type="entry name" value="RESPONSE_REGULATORY"/>
    <property type="match status" value="1"/>
</dbReference>
<evidence type="ECO:0000256" key="2">
    <source>
        <dbReference type="ARBA" id="ARBA00023012"/>
    </source>
</evidence>
<dbReference type="Gene3D" id="3.40.50.2300">
    <property type="match status" value="1"/>
</dbReference>
<dbReference type="EMBL" id="VYQE01000004">
    <property type="protein sequence ID" value="KAA9006709.1"/>
    <property type="molecule type" value="Genomic_DNA"/>
</dbReference>
<dbReference type="SMART" id="SM00862">
    <property type="entry name" value="Trans_reg_C"/>
    <property type="match status" value="1"/>
</dbReference>
<dbReference type="GO" id="GO:0032993">
    <property type="term" value="C:protein-DNA complex"/>
    <property type="evidence" value="ECO:0007669"/>
    <property type="project" value="TreeGrafter"/>
</dbReference>
<evidence type="ECO:0000256" key="6">
    <source>
        <dbReference type="PROSITE-ProRule" id="PRU00169"/>
    </source>
</evidence>
<dbReference type="CDD" id="cd17574">
    <property type="entry name" value="REC_OmpR"/>
    <property type="match status" value="1"/>
</dbReference>
<dbReference type="SMART" id="SM00448">
    <property type="entry name" value="REC"/>
    <property type="match status" value="1"/>
</dbReference>
<keyword evidence="3" id="KW-0805">Transcription regulation</keyword>
<dbReference type="SUPFAM" id="SSF52172">
    <property type="entry name" value="CheY-like"/>
    <property type="match status" value="1"/>
</dbReference>
<gene>
    <name evidence="10" type="ORF">F3S47_13065</name>
</gene>
<keyword evidence="1 6" id="KW-0597">Phosphoprotein</keyword>
<dbReference type="PROSITE" id="PS51755">
    <property type="entry name" value="OMPR_PHOB"/>
    <property type="match status" value="1"/>
</dbReference>
<keyword evidence="11" id="KW-1185">Reference proteome</keyword>
<reference evidence="10 11" key="1">
    <citation type="submission" date="2019-09" db="EMBL/GenBank/DDBJ databases">
        <authorList>
            <person name="Park J.-S."/>
            <person name="Choi H.-J."/>
        </authorList>
    </citation>
    <scope>NUCLEOTIDE SEQUENCE [LARGE SCALE GENOMIC DNA]</scope>
    <source>
        <strain evidence="10 11">176SS1-4</strain>
    </source>
</reference>
<dbReference type="RefSeq" id="WP_150445727.1">
    <property type="nucleotide sequence ID" value="NZ_VYQE01000004.1"/>
</dbReference>
<dbReference type="PANTHER" id="PTHR48111">
    <property type="entry name" value="REGULATOR OF RPOS"/>
    <property type="match status" value="1"/>
</dbReference>
<dbReference type="InterPro" id="IPR001789">
    <property type="entry name" value="Sig_transdc_resp-reg_receiver"/>
</dbReference>
<dbReference type="GO" id="GO:0005829">
    <property type="term" value="C:cytosol"/>
    <property type="evidence" value="ECO:0007669"/>
    <property type="project" value="TreeGrafter"/>
</dbReference>
<dbReference type="Gene3D" id="1.10.10.10">
    <property type="entry name" value="Winged helix-like DNA-binding domain superfamily/Winged helix DNA-binding domain"/>
    <property type="match status" value="1"/>
</dbReference>
<evidence type="ECO:0000313" key="11">
    <source>
        <dbReference type="Proteomes" id="UP000326554"/>
    </source>
</evidence>
<sequence>MSEITVLVVDDEPAVRETLRSGLIMEGWTVLEAWDRETLFEQLRDHEVDVVTLDLNLGEEDGLGIAVDLRNERNIPVLMISGRNQPFDRVQGLESGADDYIVKPFLIREVVLRIRRTLERYRGPVQSPAKLQFDHSELDLEHRVARHLDGTPLELTGMELKLLELFLLHPGRVLTRDEISNALYDRDWSPYDRSIDGHVARLRRKIEVPGDEPMLIRSVRGVGYVFSGDVTRYSG</sequence>
<proteinExistence type="predicted"/>
<protein>
    <submittedName>
        <fullName evidence="10">Response regulator transcription factor</fullName>
    </submittedName>
</protein>
<keyword evidence="2" id="KW-0902">Two-component regulatory system</keyword>
<dbReference type="GO" id="GO:0000976">
    <property type="term" value="F:transcription cis-regulatory region binding"/>
    <property type="evidence" value="ECO:0007669"/>
    <property type="project" value="TreeGrafter"/>
</dbReference>
<evidence type="ECO:0000256" key="3">
    <source>
        <dbReference type="ARBA" id="ARBA00023015"/>
    </source>
</evidence>
<keyword evidence="5" id="KW-0804">Transcription</keyword>
<feature type="domain" description="Response regulatory" evidence="8">
    <location>
        <begin position="5"/>
        <end position="118"/>
    </location>
</feature>
<dbReference type="Proteomes" id="UP000326554">
    <property type="component" value="Unassembled WGS sequence"/>
</dbReference>
<feature type="domain" description="OmpR/PhoB-type" evidence="9">
    <location>
        <begin position="128"/>
        <end position="228"/>
    </location>
</feature>
<dbReference type="Pfam" id="PF00486">
    <property type="entry name" value="Trans_reg_C"/>
    <property type="match status" value="1"/>
</dbReference>
<evidence type="ECO:0000256" key="5">
    <source>
        <dbReference type="ARBA" id="ARBA00023163"/>
    </source>
</evidence>
<comment type="caution">
    <text evidence="10">The sequence shown here is derived from an EMBL/GenBank/DDBJ whole genome shotgun (WGS) entry which is preliminary data.</text>
</comment>
<feature type="modified residue" description="4-aspartylphosphate" evidence="6">
    <location>
        <position position="54"/>
    </location>
</feature>
<dbReference type="Pfam" id="PF00072">
    <property type="entry name" value="Response_reg"/>
    <property type="match status" value="1"/>
</dbReference>
<evidence type="ECO:0000256" key="7">
    <source>
        <dbReference type="PROSITE-ProRule" id="PRU01091"/>
    </source>
</evidence>
<organism evidence="10 11">
    <name type="scientific">Histidinibacterium aquaticum</name>
    <dbReference type="NCBI Taxonomy" id="2613962"/>
    <lineage>
        <taxon>Bacteria</taxon>
        <taxon>Pseudomonadati</taxon>
        <taxon>Pseudomonadota</taxon>
        <taxon>Alphaproteobacteria</taxon>
        <taxon>Rhodobacterales</taxon>
        <taxon>Paracoccaceae</taxon>
        <taxon>Histidinibacterium</taxon>
    </lineage>
</organism>
<evidence type="ECO:0000256" key="4">
    <source>
        <dbReference type="ARBA" id="ARBA00023125"/>
    </source>
</evidence>
<keyword evidence="4 7" id="KW-0238">DNA-binding</keyword>
<evidence type="ECO:0000313" key="10">
    <source>
        <dbReference type="EMBL" id="KAA9006709.1"/>
    </source>
</evidence>
<dbReference type="InterPro" id="IPR036388">
    <property type="entry name" value="WH-like_DNA-bd_sf"/>
</dbReference>
<dbReference type="InterPro" id="IPR001867">
    <property type="entry name" value="OmpR/PhoB-type_DNA-bd"/>
</dbReference>
<dbReference type="CDD" id="cd00383">
    <property type="entry name" value="trans_reg_C"/>
    <property type="match status" value="1"/>
</dbReference>
<dbReference type="AlphaFoldDB" id="A0A5J5GEQ8"/>
<dbReference type="GO" id="GO:0006355">
    <property type="term" value="P:regulation of DNA-templated transcription"/>
    <property type="evidence" value="ECO:0007669"/>
    <property type="project" value="InterPro"/>
</dbReference>
<name>A0A5J5GEQ8_9RHOB</name>
<evidence type="ECO:0000256" key="1">
    <source>
        <dbReference type="ARBA" id="ARBA00022553"/>
    </source>
</evidence>
<dbReference type="InterPro" id="IPR039420">
    <property type="entry name" value="WalR-like"/>
</dbReference>
<feature type="DNA-binding region" description="OmpR/PhoB-type" evidence="7">
    <location>
        <begin position="128"/>
        <end position="228"/>
    </location>
</feature>
<dbReference type="Gene3D" id="6.10.250.690">
    <property type="match status" value="1"/>
</dbReference>
<evidence type="ECO:0000259" key="8">
    <source>
        <dbReference type="PROSITE" id="PS50110"/>
    </source>
</evidence>